<dbReference type="GO" id="GO:0000122">
    <property type="term" value="P:negative regulation of transcription by RNA polymerase II"/>
    <property type="evidence" value="ECO:0007669"/>
    <property type="project" value="TreeGrafter"/>
</dbReference>
<dbReference type="Pfam" id="PF17218">
    <property type="entry name" value="CBX7_C"/>
    <property type="match status" value="1"/>
</dbReference>
<accession>A0AAR5PJD2</accession>
<dbReference type="GeneID" id="109538371"/>
<dbReference type="PROSITE" id="PS50013">
    <property type="entry name" value="CHROMO_2"/>
    <property type="match status" value="1"/>
</dbReference>
<dbReference type="GO" id="GO:0000785">
    <property type="term" value="C:chromatin"/>
    <property type="evidence" value="ECO:0007669"/>
    <property type="project" value="TreeGrafter"/>
</dbReference>
<comment type="subcellular location">
    <subcellularLocation>
        <location evidence="1">Nucleus</location>
    </subcellularLocation>
</comment>
<dbReference type="AlphaFoldDB" id="A0AAR5PJD2"/>
<dbReference type="InterPro" id="IPR023779">
    <property type="entry name" value="Chromodomain_CS"/>
</dbReference>
<proteinExistence type="predicted"/>
<keyword evidence="6" id="KW-1185">Reference proteome</keyword>
<dbReference type="InterPro" id="IPR016197">
    <property type="entry name" value="Chromo-like_dom_sf"/>
</dbReference>
<dbReference type="InterPro" id="IPR000953">
    <property type="entry name" value="Chromo/chromo_shadow_dom"/>
</dbReference>
<protein>
    <recommendedName>
        <fullName evidence="4">Chromo domain-containing protein</fullName>
    </recommendedName>
</protein>
<dbReference type="SMART" id="SM00298">
    <property type="entry name" value="CHROMO"/>
    <property type="match status" value="1"/>
</dbReference>
<dbReference type="Proteomes" id="UP000019118">
    <property type="component" value="Unassembled WGS sequence"/>
</dbReference>
<dbReference type="InterPro" id="IPR052458">
    <property type="entry name" value="PcG_PRC1-like_component"/>
</dbReference>
<dbReference type="InterPro" id="IPR023780">
    <property type="entry name" value="Chromo_domain"/>
</dbReference>
<evidence type="ECO:0000313" key="5">
    <source>
        <dbReference type="EnsemblMetazoa" id="XP_019761148.1"/>
    </source>
</evidence>
<dbReference type="Gene3D" id="2.40.50.40">
    <property type="match status" value="1"/>
</dbReference>
<dbReference type="GO" id="GO:0003682">
    <property type="term" value="F:chromatin binding"/>
    <property type="evidence" value="ECO:0007669"/>
    <property type="project" value="TreeGrafter"/>
</dbReference>
<feature type="compositionally biased region" description="Basic and acidic residues" evidence="3">
    <location>
        <begin position="214"/>
        <end position="229"/>
    </location>
</feature>
<reference evidence="5" key="2">
    <citation type="submission" date="2024-08" db="UniProtKB">
        <authorList>
            <consortium name="EnsemblMetazoa"/>
        </authorList>
    </citation>
    <scope>IDENTIFICATION</scope>
</reference>
<evidence type="ECO:0000256" key="1">
    <source>
        <dbReference type="ARBA" id="ARBA00004123"/>
    </source>
</evidence>
<dbReference type="PANTHER" id="PTHR46389">
    <property type="entry name" value="POLYCOMB GROUP PROTEIN PC"/>
    <property type="match status" value="1"/>
</dbReference>
<dbReference type="PRINTS" id="PR00504">
    <property type="entry name" value="CHROMODOMAIN"/>
</dbReference>
<dbReference type="KEGG" id="dpa:109538371"/>
<feature type="compositionally biased region" description="Low complexity" evidence="3">
    <location>
        <begin position="268"/>
        <end position="278"/>
    </location>
</feature>
<feature type="compositionally biased region" description="Basic and acidic residues" evidence="3">
    <location>
        <begin position="247"/>
        <end position="261"/>
    </location>
</feature>
<dbReference type="PANTHER" id="PTHR46389:SF3">
    <property type="entry name" value="POLYCOMB GROUP PROTEIN PC"/>
    <property type="match status" value="1"/>
</dbReference>
<evidence type="ECO:0000259" key="4">
    <source>
        <dbReference type="PROSITE" id="PS50013"/>
    </source>
</evidence>
<sequence length="340" mass="38172">MDRIELGDQVYAAERIMKKRNRKGIVEFYVKWKGWSQKHNTWEPEENILDARLIELFELSQRNEGSAKRGPKRKEKKESQREVETEDEGDESQDEAPTTHISSGKYDRKKDTDKNQDDIVNKKSEEREIVPGLIEDEETRTGSEDTSESTSTAAPISADNENSNSSSSEDRRPLLSRIEAGTKRKAEVLSTESGKIGVTITTSPTNLSPPPPKIKHEAKQQSLDKKNVDADADIANSSTKESIPSAESEKRPVKVEIKKGDIVPLPLNGHNNNNNGSHESSELTSPGSQYWLSRNPVADQVFITDVTVNLKTVTIRECKTGKGFFKEREDEKNKHSNDVI</sequence>
<feature type="domain" description="Chromo" evidence="4">
    <location>
        <begin position="11"/>
        <end position="69"/>
    </location>
</feature>
<evidence type="ECO:0000256" key="3">
    <source>
        <dbReference type="SAM" id="MobiDB-lite"/>
    </source>
</evidence>
<dbReference type="SUPFAM" id="SSF54160">
    <property type="entry name" value="Chromo domain-like"/>
    <property type="match status" value="1"/>
</dbReference>
<dbReference type="Pfam" id="PF00385">
    <property type="entry name" value="Chromo"/>
    <property type="match status" value="1"/>
</dbReference>
<reference evidence="6" key="1">
    <citation type="journal article" date="2013" name="Genome Biol.">
        <title>Draft genome of the mountain pine beetle, Dendroctonus ponderosae Hopkins, a major forest pest.</title>
        <authorList>
            <person name="Keeling C.I."/>
            <person name="Yuen M.M."/>
            <person name="Liao N.Y."/>
            <person name="Docking T.R."/>
            <person name="Chan S.K."/>
            <person name="Taylor G.A."/>
            <person name="Palmquist D.L."/>
            <person name="Jackman S.D."/>
            <person name="Nguyen A."/>
            <person name="Li M."/>
            <person name="Henderson H."/>
            <person name="Janes J.K."/>
            <person name="Zhao Y."/>
            <person name="Pandoh P."/>
            <person name="Moore R."/>
            <person name="Sperling F.A."/>
            <person name="Huber D.P."/>
            <person name="Birol I."/>
            <person name="Jones S.J."/>
            <person name="Bohlmann J."/>
        </authorList>
    </citation>
    <scope>NUCLEOTIDE SEQUENCE</scope>
</reference>
<evidence type="ECO:0000313" key="6">
    <source>
        <dbReference type="Proteomes" id="UP000019118"/>
    </source>
</evidence>
<feature type="region of interest" description="Disordered" evidence="3">
    <location>
        <begin position="59"/>
        <end position="288"/>
    </location>
</feature>
<organism evidence="5 6">
    <name type="scientific">Dendroctonus ponderosae</name>
    <name type="common">Mountain pine beetle</name>
    <dbReference type="NCBI Taxonomy" id="77166"/>
    <lineage>
        <taxon>Eukaryota</taxon>
        <taxon>Metazoa</taxon>
        <taxon>Ecdysozoa</taxon>
        <taxon>Arthropoda</taxon>
        <taxon>Hexapoda</taxon>
        <taxon>Insecta</taxon>
        <taxon>Pterygota</taxon>
        <taxon>Neoptera</taxon>
        <taxon>Endopterygota</taxon>
        <taxon>Coleoptera</taxon>
        <taxon>Polyphaga</taxon>
        <taxon>Cucujiformia</taxon>
        <taxon>Curculionidae</taxon>
        <taxon>Scolytinae</taxon>
        <taxon>Dendroctonus</taxon>
    </lineage>
</organism>
<feature type="compositionally biased region" description="Basic and acidic residues" evidence="3">
    <location>
        <begin position="105"/>
        <end position="129"/>
    </location>
</feature>
<dbReference type="CDD" id="cd18644">
    <property type="entry name" value="CD_polycomb"/>
    <property type="match status" value="1"/>
</dbReference>
<feature type="compositionally biased region" description="Acidic residues" evidence="3">
    <location>
        <begin position="84"/>
        <end position="94"/>
    </location>
</feature>
<keyword evidence="2" id="KW-0539">Nucleus</keyword>
<dbReference type="InterPro" id="IPR033773">
    <property type="entry name" value="CBX7_C"/>
</dbReference>
<evidence type="ECO:0000256" key="2">
    <source>
        <dbReference type="ARBA" id="ARBA00023242"/>
    </source>
</evidence>
<dbReference type="EnsemblMetazoa" id="XM_019905589.1">
    <property type="protein sequence ID" value="XP_019761148.1"/>
    <property type="gene ID" value="LOC109538371"/>
</dbReference>
<dbReference type="InterPro" id="IPR017984">
    <property type="entry name" value="Chromo_dom_subgr"/>
</dbReference>
<dbReference type="GO" id="GO:0035102">
    <property type="term" value="C:PRC1 complex"/>
    <property type="evidence" value="ECO:0007669"/>
    <property type="project" value="TreeGrafter"/>
</dbReference>
<dbReference type="PROSITE" id="PS00598">
    <property type="entry name" value="CHROMO_1"/>
    <property type="match status" value="1"/>
</dbReference>
<dbReference type="RefSeq" id="XP_019761148.1">
    <property type="nucleotide sequence ID" value="XM_019905589.2"/>
</dbReference>
<name>A0AAR5PJD2_DENPD</name>